<organism evidence="2 3">
    <name type="scientific">Streptococcus loxodontisalivarius</name>
    <dbReference type="NCBI Taxonomy" id="1349415"/>
    <lineage>
        <taxon>Bacteria</taxon>
        <taxon>Bacillati</taxon>
        <taxon>Bacillota</taxon>
        <taxon>Bacilli</taxon>
        <taxon>Lactobacillales</taxon>
        <taxon>Streptococcaceae</taxon>
        <taxon>Streptococcus</taxon>
    </lineage>
</organism>
<dbReference type="InterPro" id="IPR016181">
    <property type="entry name" value="Acyl_CoA_acyltransferase"/>
</dbReference>
<evidence type="ECO:0000313" key="2">
    <source>
        <dbReference type="EMBL" id="MBM7642508.1"/>
    </source>
</evidence>
<proteinExistence type="predicted"/>
<dbReference type="EMBL" id="JAFBEH010000013">
    <property type="protein sequence ID" value="MBM7642508.1"/>
    <property type="molecule type" value="Genomic_DNA"/>
</dbReference>
<reference evidence="2 3" key="1">
    <citation type="submission" date="2021-01" db="EMBL/GenBank/DDBJ databases">
        <title>Genomic Encyclopedia of Type Strains, Phase IV (KMG-IV): sequencing the most valuable type-strain genomes for metagenomic binning, comparative biology and taxonomic classification.</title>
        <authorList>
            <person name="Goeker M."/>
        </authorList>
    </citation>
    <scope>NUCLEOTIDE SEQUENCE [LARGE SCALE GENOMIC DNA]</scope>
    <source>
        <strain evidence="2 3">DSM 27382</strain>
    </source>
</reference>
<gene>
    <name evidence="2" type="ORF">JOC28_000805</name>
</gene>
<dbReference type="InterPro" id="IPR039143">
    <property type="entry name" value="GNPNAT1-like"/>
</dbReference>
<evidence type="ECO:0000259" key="1">
    <source>
        <dbReference type="PROSITE" id="PS51186"/>
    </source>
</evidence>
<keyword evidence="3" id="KW-1185">Reference proteome</keyword>
<protein>
    <submittedName>
        <fullName evidence="2">GNAT family N-acyltransferase</fullName>
    </submittedName>
</protein>
<dbReference type="PANTHER" id="PTHR13355">
    <property type="entry name" value="GLUCOSAMINE 6-PHOSPHATE N-ACETYLTRANSFERASE"/>
    <property type="match status" value="1"/>
</dbReference>
<dbReference type="Pfam" id="PF13673">
    <property type="entry name" value="Acetyltransf_10"/>
    <property type="match status" value="1"/>
</dbReference>
<accession>A0ABS2PR40</accession>
<dbReference type="InterPro" id="IPR000182">
    <property type="entry name" value="GNAT_dom"/>
</dbReference>
<name>A0ABS2PR40_9STRE</name>
<dbReference type="CDD" id="cd04301">
    <property type="entry name" value="NAT_SF"/>
    <property type="match status" value="1"/>
</dbReference>
<dbReference type="Proteomes" id="UP000697472">
    <property type="component" value="Unassembled WGS sequence"/>
</dbReference>
<dbReference type="SUPFAM" id="SSF55729">
    <property type="entry name" value="Acyl-CoA N-acyltransferases (Nat)"/>
    <property type="match status" value="1"/>
</dbReference>
<sequence>MSKTYLHAMKIRHQVFVKGQGIPRSRDLDKDEANCLHFVLYDDNNQAAATCRLLFSQTEKSASLQRMAVLDKYQGHGLGNQLLQYVCDFAKERQIRSIKAHSQLSALPFYQKNGFIPQGETFLDTGIEHLLVIKKLS</sequence>
<comment type="caution">
    <text evidence="2">The sequence shown here is derived from an EMBL/GenBank/DDBJ whole genome shotgun (WGS) entry which is preliminary data.</text>
</comment>
<dbReference type="PROSITE" id="PS51186">
    <property type="entry name" value="GNAT"/>
    <property type="match status" value="1"/>
</dbReference>
<evidence type="ECO:0000313" key="3">
    <source>
        <dbReference type="Proteomes" id="UP000697472"/>
    </source>
</evidence>
<dbReference type="Gene3D" id="3.40.630.30">
    <property type="match status" value="1"/>
</dbReference>
<feature type="domain" description="N-acetyltransferase" evidence="1">
    <location>
        <begin position="1"/>
        <end position="137"/>
    </location>
</feature>